<reference evidence="2 3" key="1">
    <citation type="journal article" date="2019" name="Sci. Rep.">
        <title>A high-quality genome of Eragrostis curvula grass provides insights into Poaceae evolution and supports new strategies to enhance forage quality.</title>
        <authorList>
            <person name="Carballo J."/>
            <person name="Santos B.A.C.M."/>
            <person name="Zappacosta D."/>
            <person name="Garbus I."/>
            <person name="Selva J.P."/>
            <person name="Gallo C.A."/>
            <person name="Diaz A."/>
            <person name="Albertini E."/>
            <person name="Caccamo M."/>
            <person name="Echenique V."/>
        </authorList>
    </citation>
    <scope>NUCLEOTIDE SEQUENCE [LARGE SCALE GENOMIC DNA]</scope>
    <source>
        <strain evidence="3">cv. Victoria</strain>
        <tissue evidence="2">Leaf</tissue>
    </source>
</reference>
<dbReference type="AlphaFoldDB" id="A0A5J9WGI5"/>
<feature type="compositionally biased region" description="Basic and acidic residues" evidence="1">
    <location>
        <begin position="427"/>
        <end position="443"/>
    </location>
</feature>
<feature type="compositionally biased region" description="Acidic residues" evidence="1">
    <location>
        <begin position="416"/>
        <end position="426"/>
    </location>
</feature>
<feature type="region of interest" description="Disordered" evidence="1">
    <location>
        <begin position="31"/>
        <end position="94"/>
    </location>
</feature>
<evidence type="ECO:0008006" key="4">
    <source>
        <dbReference type="Google" id="ProtNLM"/>
    </source>
</evidence>
<feature type="compositionally biased region" description="Basic and acidic residues" evidence="1">
    <location>
        <begin position="451"/>
        <end position="460"/>
    </location>
</feature>
<organism evidence="2 3">
    <name type="scientific">Eragrostis curvula</name>
    <name type="common">weeping love grass</name>
    <dbReference type="NCBI Taxonomy" id="38414"/>
    <lineage>
        <taxon>Eukaryota</taxon>
        <taxon>Viridiplantae</taxon>
        <taxon>Streptophyta</taxon>
        <taxon>Embryophyta</taxon>
        <taxon>Tracheophyta</taxon>
        <taxon>Spermatophyta</taxon>
        <taxon>Magnoliopsida</taxon>
        <taxon>Liliopsida</taxon>
        <taxon>Poales</taxon>
        <taxon>Poaceae</taxon>
        <taxon>PACMAD clade</taxon>
        <taxon>Chloridoideae</taxon>
        <taxon>Eragrostideae</taxon>
        <taxon>Eragrostidinae</taxon>
        <taxon>Eragrostis</taxon>
    </lineage>
</organism>
<accession>A0A5J9WGI5</accession>
<evidence type="ECO:0000313" key="2">
    <source>
        <dbReference type="EMBL" id="TVU46520.1"/>
    </source>
</evidence>
<dbReference type="PANTHER" id="PTHR46872">
    <property type="entry name" value="DNA BINDING PROTEIN"/>
    <property type="match status" value="1"/>
</dbReference>
<gene>
    <name evidence="2" type="ORF">EJB05_06061</name>
</gene>
<name>A0A5J9WGI5_9POAL</name>
<dbReference type="OrthoDB" id="1908944at2759"/>
<protein>
    <recommendedName>
        <fullName evidence="4">Myb-like domain-containing protein</fullName>
    </recommendedName>
</protein>
<feature type="region of interest" description="Disordered" evidence="1">
    <location>
        <begin position="410"/>
        <end position="462"/>
    </location>
</feature>
<evidence type="ECO:0000313" key="3">
    <source>
        <dbReference type="Proteomes" id="UP000324897"/>
    </source>
</evidence>
<sequence>MLFTHETNADQFNIFPCDNLRGVEANSQRSSCTEMDLRDTNSNSRVTGLGKENIYGKSEESSFGKSLKDASSISPGKPGDNCQSSTVDHDKRPLSDAKPCQIAWKRPKQTDNDTGLYSFEERPFGNADNIPASVMGDEFVESRQLEHVPANNGTTTCSDSSTIPCLNRGQLAGLESLHLPDWVISFPTLPDWATSFPGYFEDCGINAGCNTVNHIDSPVHEYLPRKDVPIGPEHQADIPEWRPRVAASVPGASGSCADMAYSSVSSSEYVHTDDDSESDKWVRHSVIPMSTFPFDCIKDNKIDCDCSDEGSVRCVGQHILEARESLKRSLGQDKFRDLGLCEMGEVVSQGWTDDEEKQFQREVFSNPISLGKNFWDYLPRAFPGKSSKELVSYYFNVFMLRKRAQQNRSDLLRVDSDDDELPDEPPEQEKEDSAVESPSREHFTNNSVSIEDVHEPEGRTHPCFFAPLECSR</sequence>
<dbReference type="PANTHER" id="PTHR46872:SF18">
    <property type="entry name" value="OS03G0425800 PROTEIN"/>
    <property type="match status" value="1"/>
</dbReference>
<proteinExistence type="predicted"/>
<evidence type="ECO:0000256" key="1">
    <source>
        <dbReference type="SAM" id="MobiDB-lite"/>
    </source>
</evidence>
<dbReference type="InterPro" id="IPR001005">
    <property type="entry name" value="SANT/Myb"/>
</dbReference>
<dbReference type="EMBL" id="RWGY01000004">
    <property type="protein sequence ID" value="TVU46520.1"/>
    <property type="molecule type" value="Genomic_DNA"/>
</dbReference>
<feature type="compositionally biased region" description="Basic and acidic residues" evidence="1">
    <location>
        <begin position="57"/>
        <end position="68"/>
    </location>
</feature>
<comment type="caution">
    <text evidence="2">The sequence shown here is derived from an EMBL/GenBank/DDBJ whole genome shotgun (WGS) entry which is preliminary data.</text>
</comment>
<dbReference type="CDD" id="cd00167">
    <property type="entry name" value="SANT"/>
    <property type="match status" value="1"/>
</dbReference>
<dbReference type="Proteomes" id="UP000324897">
    <property type="component" value="Chromosome 5"/>
</dbReference>
<keyword evidence="3" id="KW-1185">Reference proteome</keyword>
<dbReference type="Gramene" id="TVU46520">
    <property type="protein sequence ID" value="TVU46520"/>
    <property type="gene ID" value="EJB05_06061"/>
</dbReference>